<dbReference type="RefSeq" id="WP_010882082.1">
    <property type="nucleotide sequence ID" value="NC_016843.1"/>
</dbReference>
<feature type="site" description="Interaction with substrate tRNA" evidence="10">
    <location>
        <position position="140"/>
    </location>
</feature>
<dbReference type="KEGG" id="tpg:TPEGAU_0637"/>
<proteinExistence type="inferred from homology"/>
<comment type="cofactor">
    <cofactor evidence="1 10">
        <name>Mg(2+)</name>
        <dbReference type="ChEBI" id="CHEBI:18420"/>
    </cofactor>
</comment>
<comment type="function">
    <text evidence="2 10 12">Catalyzes the transfer of a dimethylallyl group onto the adenine at position 37 in tRNAs that read codons beginning with uridine, leading to the formation of N6-(dimethylallyl)adenosine (i(6)A).</text>
</comment>
<feature type="binding site" evidence="10">
    <location>
        <begin position="29"/>
        <end position="34"/>
    </location>
    <ligand>
        <name>substrate</name>
    </ligand>
</feature>
<comment type="subunit">
    <text evidence="10">Monomer.</text>
</comment>
<dbReference type="EMBL" id="CP002376">
    <property type="protein sequence ID" value="AEZ59897.1"/>
    <property type="molecule type" value="Genomic_DNA"/>
</dbReference>
<evidence type="ECO:0000313" key="15">
    <source>
        <dbReference type="Proteomes" id="UP000008192"/>
    </source>
</evidence>
<evidence type="ECO:0000256" key="11">
    <source>
        <dbReference type="RuleBase" id="RU003783"/>
    </source>
</evidence>
<evidence type="ECO:0000256" key="10">
    <source>
        <dbReference type="HAMAP-Rule" id="MF_00185"/>
    </source>
</evidence>
<evidence type="ECO:0000313" key="14">
    <source>
        <dbReference type="EMBL" id="AEZ59897.1"/>
    </source>
</evidence>
<accession>A0AAU8PGV6</accession>
<keyword evidence="6 10" id="KW-0547">Nucleotide-binding</keyword>
<keyword evidence="4 10" id="KW-0808">Transferase</keyword>
<dbReference type="GO" id="GO:0005524">
    <property type="term" value="F:ATP binding"/>
    <property type="evidence" value="ECO:0007669"/>
    <property type="project" value="UniProtKB-UniRule"/>
</dbReference>
<evidence type="ECO:0000256" key="1">
    <source>
        <dbReference type="ARBA" id="ARBA00001946"/>
    </source>
</evidence>
<dbReference type="HAMAP" id="MF_00185">
    <property type="entry name" value="IPP_trans"/>
    <property type="match status" value="1"/>
</dbReference>
<evidence type="ECO:0000256" key="13">
    <source>
        <dbReference type="RuleBase" id="RU003785"/>
    </source>
</evidence>
<evidence type="ECO:0000256" key="8">
    <source>
        <dbReference type="ARBA" id="ARBA00022842"/>
    </source>
</evidence>
<dbReference type="Gene3D" id="3.40.50.300">
    <property type="entry name" value="P-loop containing nucleotide triphosphate hydrolases"/>
    <property type="match status" value="1"/>
</dbReference>
<evidence type="ECO:0000256" key="3">
    <source>
        <dbReference type="ARBA" id="ARBA00005842"/>
    </source>
</evidence>
<comment type="similarity">
    <text evidence="3 10 13">Belongs to the IPP transferase family.</text>
</comment>
<dbReference type="PANTHER" id="PTHR11088:SF60">
    <property type="entry name" value="TRNA DIMETHYLALLYLTRANSFERASE"/>
    <property type="match status" value="1"/>
</dbReference>
<evidence type="ECO:0000256" key="4">
    <source>
        <dbReference type="ARBA" id="ARBA00022679"/>
    </source>
</evidence>
<dbReference type="SUPFAM" id="SSF52540">
    <property type="entry name" value="P-loop containing nucleoside triphosphate hydrolases"/>
    <property type="match status" value="1"/>
</dbReference>
<name>A0AAU8PGV6_TREPG</name>
<dbReference type="NCBIfam" id="TIGR00174">
    <property type="entry name" value="miaA"/>
    <property type="match status" value="1"/>
</dbReference>
<dbReference type="AlphaFoldDB" id="A0AAU8PGV6"/>
<keyword evidence="7 10" id="KW-0067">ATP-binding</keyword>
<dbReference type="InterPro" id="IPR039657">
    <property type="entry name" value="Dimethylallyltransferase"/>
</dbReference>
<keyword evidence="5 10" id="KW-0819">tRNA processing</keyword>
<feature type="site" description="Interaction with substrate tRNA" evidence="10">
    <location>
        <position position="117"/>
    </location>
</feature>
<dbReference type="SMR" id="A0AAU8PGV6"/>
<dbReference type="GO" id="GO:0052381">
    <property type="term" value="F:tRNA dimethylallyltransferase activity"/>
    <property type="evidence" value="ECO:0007669"/>
    <property type="project" value="UniProtKB-UniRule"/>
</dbReference>
<comment type="catalytic activity">
    <reaction evidence="9 10 11">
        <text>adenosine(37) in tRNA + dimethylallyl diphosphate = N(6)-dimethylallyladenosine(37) in tRNA + diphosphate</text>
        <dbReference type="Rhea" id="RHEA:26482"/>
        <dbReference type="Rhea" id="RHEA-COMP:10162"/>
        <dbReference type="Rhea" id="RHEA-COMP:10375"/>
        <dbReference type="ChEBI" id="CHEBI:33019"/>
        <dbReference type="ChEBI" id="CHEBI:57623"/>
        <dbReference type="ChEBI" id="CHEBI:74411"/>
        <dbReference type="ChEBI" id="CHEBI:74415"/>
        <dbReference type="EC" id="2.5.1.75"/>
    </reaction>
</comment>
<feature type="binding site" evidence="10">
    <location>
        <begin position="27"/>
        <end position="34"/>
    </location>
    <ligand>
        <name>ATP</name>
        <dbReference type="ChEBI" id="CHEBI:30616"/>
    </ligand>
</feature>
<evidence type="ECO:0000256" key="5">
    <source>
        <dbReference type="ARBA" id="ARBA00022694"/>
    </source>
</evidence>
<comment type="caution">
    <text evidence="10">Lacks conserved residue(s) required for the propagation of feature annotation.</text>
</comment>
<gene>
    <name evidence="10 14" type="primary">miaA</name>
    <name evidence="14" type="ordered locus">TPEGAU_0637</name>
</gene>
<keyword evidence="8 10" id="KW-0460">Magnesium</keyword>
<dbReference type="GeneID" id="93876403"/>
<reference evidence="15" key="1">
    <citation type="journal article" date="2012" name="PLoS Negl. Trop. Dis.">
        <title>Whole genome sequences of three Treponema pallidum ssp. pertenue strains: yaws and syphilis treponemes differ in less than 0.2% of the genome sequence.</title>
        <authorList>
            <person name="Cejkova D."/>
            <person name="Zobanikova M."/>
            <person name="Chen L."/>
            <person name="Pospisilova P."/>
            <person name="Strouhal M."/>
            <person name="Qin X."/>
            <person name="Mikalova L."/>
            <person name="Norris S.J."/>
            <person name="Muzny D.M."/>
            <person name="Gibbs R.A."/>
            <person name="Fulton L.L."/>
            <person name="Sodergren E."/>
            <person name="Weinstock G.M."/>
            <person name="Smajs D."/>
        </authorList>
    </citation>
    <scope>NUCLEOTIDE SEQUENCE [LARGE SCALE GENOMIC DNA]</scope>
    <source>
        <strain evidence="15">Gauthier</strain>
    </source>
</reference>
<evidence type="ECO:0000256" key="7">
    <source>
        <dbReference type="ARBA" id="ARBA00022840"/>
    </source>
</evidence>
<evidence type="ECO:0000256" key="2">
    <source>
        <dbReference type="ARBA" id="ARBA00003213"/>
    </source>
</evidence>
<dbReference type="InterPro" id="IPR018022">
    <property type="entry name" value="IPT"/>
</dbReference>
<evidence type="ECO:0000256" key="6">
    <source>
        <dbReference type="ARBA" id="ARBA00022741"/>
    </source>
</evidence>
<feature type="region of interest" description="Interaction with substrate tRNA" evidence="10">
    <location>
        <begin position="52"/>
        <end position="55"/>
    </location>
</feature>
<dbReference type="GO" id="GO:0006400">
    <property type="term" value="P:tRNA modification"/>
    <property type="evidence" value="ECO:0007669"/>
    <property type="project" value="TreeGrafter"/>
</dbReference>
<dbReference type="Pfam" id="PF01715">
    <property type="entry name" value="IPPT"/>
    <property type="match status" value="1"/>
</dbReference>
<evidence type="ECO:0000256" key="12">
    <source>
        <dbReference type="RuleBase" id="RU003784"/>
    </source>
</evidence>
<dbReference type="Proteomes" id="UP000008192">
    <property type="component" value="Chromosome"/>
</dbReference>
<dbReference type="InterPro" id="IPR027417">
    <property type="entry name" value="P-loop_NTPase"/>
</dbReference>
<evidence type="ECO:0000256" key="9">
    <source>
        <dbReference type="ARBA" id="ARBA00049563"/>
    </source>
</evidence>
<protein>
    <recommendedName>
        <fullName evidence="10">tRNA dimethylallyltransferase</fullName>
        <ecNumber evidence="10">2.5.1.75</ecNumber>
    </recommendedName>
    <alternativeName>
        <fullName evidence="10">Dimethylallyl diphosphate:tRNA dimethylallyltransferase</fullName>
        <shortName evidence="10">DMAPP:tRNA dimethylallyltransferase</shortName>
        <shortName evidence="10">DMATase</shortName>
    </alternativeName>
    <alternativeName>
        <fullName evidence="10">Isopentenyl-diphosphate:tRNA isopentenyltransferase</fullName>
        <shortName evidence="10">IPP transferase</shortName>
        <shortName evidence="10">IPPT</shortName>
        <shortName evidence="10">IPTase</shortName>
    </alternativeName>
</protein>
<dbReference type="PANTHER" id="PTHR11088">
    <property type="entry name" value="TRNA DIMETHYLALLYLTRANSFERASE"/>
    <property type="match status" value="1"/>
</dbReference>
<organism evidence="14 15">
    <name type="scientific">Treponema pallidum subsp. pertenue (strain Gauthier)</name>
    <dbReference type="NCBI Taxonomy" id="491080"/>
    <lineage>
        <taxon>Bacteria</taxon>
        <taxon>Pseudomonadati</taxon>
        <taxon>Spirochaetota</taxon>
        <taxon>Spirochaetia</taxon>
        <taxon>Spirochaetales</taxon>
        <taxon>Treponemataceae</taxon>
        <taxon>Treponema</taxon>
    </lineage>
</organism>
<sequence>MRLETQALVPYPVRFDRSHHDALVVLGATATGKTALAVALAQKYQGEIISADSRQVYRGLDVGTGKDLALYGSVPYHLIDVCDPYEEYNVFRFQQAVYGIVPSILRAHKVPIIVGGTGLYLDAVLRQYALVPVERNQALRASLRGASLSHMRAVYFSLKDSHAVHNKTDLEDPARLMRAIEIAVFHATHPELLQQARETRPMMRAKVYGIQYPRSMLRARIRARLEQRIRGGLIEEVAALHKGGVSWQRLEYFGLEYRFTAQYLQGIIATRDEYVDLLFRAISRFAKRQETWFRRMQRLGVKIHWLVHTENGFVLR</sequence>
<dbReference type="EC" id="2.5.1.75" evidence="10"/>